<dbReference type="EMBL" id="BMMN01000015">
    <property type="protein sequence ID" value="GGO27126.1"/>
    <property type="molecule type" value="Genomic_DNA"/>
</dbReference>
<proteinExistence type="predicted"/>
<accession>A0A8H9H4Q3</accession>
<sequence length="53" mass="5629">MLRVAGCVFSAGSMAWCGALSHDGYRNDISTITRNVIDRFHDPEAFAGVAANG</sequence>
<evidence type="ECO:0000313" key="1">
    <source>
        <dbReference type="EMBL" id="GGO27126.1"/>
    </source>
</evidence>
<evidence type="ECO:0000313" key="2">
    <source>
        <dbReference type="Proteomes" id="UP000653480"/>
    </source>
</evidence>
<reference evidence="1" key="1">
    <citation type="journal article" date="2014" name="Int. J. Syst. Evol. Microbiol.">
        <title>Complete genome sequence of Corynebacterium casei LMG S-19264T (=DSM 44701T), isolated from a smear-ripened cheese.</title>
        <authorList>
            <consortium name="US DOE Joint Genome Institute (JGI-PGF)"/>
            <person name="Walter F."/>
            <person name="Albersmeier A."/>
            <person name="Kalinowski J."/>
            <person name="Ruckert C."/>
        </authorList>
    </citation>
    <scope>NUCLEOTIDE SEQUENCE</scope>
    <source>
        <strain evidence="1">CGMCC 4.7138</strain>
    </source>
</reference>
<organism evidence="1 2">
    <name type="scientific">Microbispora bryophytorum</name>
    <dbReference type="NCBI Taxonomy" id="1460882"/>
    <lineage>
        <taxon>Bacteria</taxon>
        <taxon>Bacillati</taxon>
        <taxon>Actinomycetota</taxon>
        <taxon>Actinomycetes</taxon>
        <taxon>Streptosporangiales</taxon>
        <taxon>Streptosporangiaceae</taxon>
        <taxon>Microbispora</taxon>
    </lineage>
</organism>
<dbReference type="AlphaFoldDB" id="A0A8H9H4Q3"/>
<comment type="caution">
    <text evidence="1">The sequence shown here is derived from an EMBL/GenBank/DDBJ whole genome shotgun (WGS) entry which is preliminary data.</text>
</comment>
<gene>
    <name evidence="1" type="ORF">GCM10011574_60210</name>
</gene>
<dbReference type="RefSeq" id="WP_167748405.1">
    <property type="nucleotide sequence ID" value="NZ_BMMN01000015.1"/>
</dbReference>
<dbReference type="Proteomes" id="UP000653480">
    <property type="component" value="Unassembled WGS sequence"/>
</dbReference>
<protein>
    <submittedName>
        <fullName evidence="1">Uncharacterized protein</fullName>
    </submittedName>
</protein>
<keyword evidence="2" id="KW-1185">Reference proteome</keyword>
<name>A0A8H9H4Q3_9ACTN</name>
<reference evidence="1" key="2">
    <citation type="submission" date="2020-09" db="EMBL/GenBank/DDBJ databases">
        <authorList>
            <person name="Sun Q."/>
            <person name="Zhou Y."/>
        </authorList>
    </citation>
    <scope>NUCLEOTIDE SEQUENCE</scope>
    <source>
        <strain evidence="1">CGMCC 4.7138</strain>
    </source>
</reference>